<evidence type="ECO:0000256" key="4">
    <source>
        <dbReference type="ARBA" id="ARBA00022692"/>
    </source>
</evidence>
<evidence type="ECO:0000259" key="11">
    <source>
        <dbReference type="PROSITE" id="PS50109"/>
    </source>
</evidence>
<feature type="transmembrane region" description="Helical" evidence="10">
    <location>
        <begin position="20"/>
        <end position="42"/>
    </location>
</feature>
<dbReference type="AlphaFoldDB" id="A0A848DM65"/>
<dbReference type="GO" id="GO:0005886">
    <property type="term" value="C:plasma membrane"/>
    <property type="evidence" value="ECO:0007669"/>
    <property type="project" value="UniProtKB-SubCell"/>
</dbReference>
<dbReference type="Gene3D" id="1.20.5.1930">
    <property type="match status" value="1"/>
</dbReference>
<keyword evidence="8 10" id="KW-0472">Membrane</keyword>
<evidence type="ECO:0000256" key="3">
    <source>
        <dbReference type="ARBA" id="ARBA00022679"/>
    </source>
</evidence>
<gene>
    <name evidence="12" type="ORF">HF519_19095</name>
</gene>
<evidence type="ECO:0000256" key="8">
    <source>
        <dbReference type="ARBA" id="ARBA00023136"/>
    </source>
</evidence>
<comment type="subcellular location">
    <subcellularLocation>
        <location evidence="1">Cell membrane</location>
        <topology evidence="1">Multi-pass membrane protein</topology>
    </subcellularLocation>
</comment>
<sequence>MMAENDRWVSSAEQRVRRDIVIFILVAVVTLAAVSVGAVFGARQVTRTEALSDAERTTQRLGDLVIGPLLARSLAGVPGARAELDEEVASRLRDGLFSELTVWQADGTVVYASDPALIGAVLPPPVEVLAAVERAETSSGLEDQPEAGPVPDETGFVEVYVPLRLPRQPTLAFEAYYSAERVDRQAATLGAQVVPLALGALVLLQVVQIPIAVSLARRVRRHEANRAHLLESALSASERERRQIAADLHDGVVQDLAGAGYALGALHRDVPEHRRAVLDAVGTAVRHAVDQLRRLMVDIYPPDLTGSGLSGAIGDLAARLRERGIDVTVEVQPLPALDADTAAALYRVARETMTNVEKHAQARSVTVRLGPDPDHPGDVRLEVDDDGVGIAPEHLDRRADGHLGLRLLIDRVDALGGQFSIEPGPEGGSRARARVPARSGVG</sequence>
<dbReference type="CDD" id="cd16917">
    <property type="entry name" value="HATPase_UhpB-NarQ-NarX-like"/>
    <property type="match status" value="1"/>
</dbReference>
<evidence type="ECO:0000313" key="12">
    <source>
        <dbReference type="EMBL" id="NMH93645.1"/>
    </source>
</evidence>
<comment type="caution">
    <text evidence="12">The sequence shown here is derived from an EMBL/GenBank/DDBJ whole genome shotgun (WGS) entry which is preliminary data.</text>
</comment>
<evidence type="ECO:0000256" key="5">
    <source>
        <dbReference type="ARBA" id="ARBA00022777"/>
    </source>
</evidence>
<dbReference type="EMBL" id="JAAXKZ010000076">
    <property type="protein sequence ID" value="NMH93645.1"/>
    <property type="molecule type" value="Genomic_DNA"/>
</dbReference>
<dbReference type="InterPro" id="IPR003594">
    <property type="entry name" value="HATPase_dom"/>
</dbReference>
<evidence type="ECO:0000256" key="2">
    <source>
        <dbReference type="ARBA" id="ARBA00022475"/>
    </source>
</evidence>
<dbReference type="Pfam" id="PF02518">
    <property type="entry name" value="HATPase_c"/>
    <property type="match status" value="1"/>
</dbReference>
<dbReference type="Gene3D" id="3.30.565.10">
    <property type="entry name" value="Histidine kinase-like ATPase, C-terminal domain"/>
    <property type="match status" value="1"/>
</dbReference>
<evidence type="ECO:0000256" key="10">
    <source>
        <dbReference type="SAM" id="Phobius"/>
    </source>
</evidence>
<keyword evidence="13" id="KW-1185">Reference proteome</keyword>
<dbReference type="InterPro" id="IPR050482">
    <property type="entry name" value="Sensor_HK_TwoCompSys"/>
</dbReference>
<dbReference type="InterPro" id="IPR011712">
    <property type="entry name" value="Sig_transdc_His_kin_sub3_dim/P"/>
</dbReference>
<dbReference type="PANTHER" id="PTHR24421:SF37">
    <property type="entry name" value="SENSOR HISTIDINE KINASE NARS"/>
    <property type="match status" value="1"/>
</dbReference>
<proteinExistence type="predicted"/>
<accession>A0A848DM65</accession>
<evidence type="ECO:0000313" key="13">
    <source>
        <dbReference type="Proteomes" id="UP000586918"/>
    </source>
</evidence>
<feature type="domain" description="Histidine kinase" evidence="11">
    <location>
        <begin position="247"/>
        <end position="439"/>
    </location>
</feature>
<feature type="region of interest" description="Disordered" evidence="9">
    <location>
        <begin position="420"/>
        <end position="442"/>
    </location>
</feature>
<dbReference type="SUPFAM" id="SSF55874">
    <property type="entry name" value="ATPase domain of HSP90 chaperone/DNA topoisomerase II/histidine kinase"/>
    <property type="match status" value="1"/>
</dbReference>
<dbReference type="InterPro" id="IPR005467">
    <property type="entry name" value="His_kinase_dom"/>
</dbReference>
<protein>
    <recommendedName>
        <fullName evidence="11">Histidine kinase domain-containing protein</fullName>
    </recommendedName>
</protein>
<keyword evidence="7" id="KW-0902">Two-component regulatory system</keyword>
<dbReference type="GO" id="GO:0046983">
    <property type="term" value="F:protein dimerization activity"/>
    <property type="evidence" value="ECO:0007669"/>
    <property type="project" value="InterPro"/>
</dbReference>
<evidence type="ECO:0000256" key="6">
    <source>
        <dbReference type="ARBA" id="ARBA00022989"/>
    </source>
</evidence>
<keyword evidence="2" id="KW-1003">Cell membrane</keyword>
<name>A0A848DM65_9PSEU</name>
<dbReference type="PROSITE" id="PS50109">
    <property type="entry name" value="HIS_KIN"/>
    <property type="match status" value="1"/>
</dbReference>
<dbReference type="PANTHER" id="PTHR24421">
    <property type="entry name" value="NITRATE/NITRITE SENSOR PROTEIN NARX-RELATED"/>
    <property type="match status" value="1"/>
</dbReference>
<evidence type="ECO:0000256" key="7">
    <source>
        <dbReference type="ARBA" id="ARBA00023012"/>
    </source>
</evidence>
<keyword evidence="6 10" id="KW-1133">Transmembrane helix</keyword>
<dbReference type="InterPro" id="IPR036890">
    <property type="entry name" value="HATPase_C_sf"/>
</dbReference>
<dbReference type="SMART" id="SM00387">
    <property type="entry name" value="HATPase_c"/>
    <property type="match status" value="1"/>
</dbReference>
<evidence type="ECO:0000256" key="1">
    <source>
        <dbReference type="ARBA" id="ARBA00004651"/>
    </source>
</evidence>
<keyword evidence="3" id="KW-0808">Transferase</keyword>
<reference evidence="12 13" key="1">
    <citation type="submission" date="2020-04" db="EMBL/GenBank/DDBJ databases">
        <authorList>
            <person name="Klaysubun C."/>
            <person name="Duangmal K."/>
            <person name="Lipun K."/>
        </authorList>
    </citation>
    <scope>NUCLEOTIDE SEQUENCE [LARGE SCALE GENOMIC DNA]</scope>
    <source>
        <strain evidence="12 13">DSM 45300</strain>
    </source>
</reference>
<organism evidence="12 13">
    <name type="scientific">Pseudonocardia bannensis</name>
    <dbReference type="NCBI Taxonomy" id="630973"/>
    <lineage>
        <taxon>Bacteria</taxon>
        <taxon>Bacillati</taxon>
        <taxon>Actinomycetota</taxon>
        <taxon>Actinomycetes</taxon>
        <taxon>Pseudonocardiales</taxon>
        <taxon>Pseudonocardiaceae</taxon>
        <taxon>Pseudonocardia</taxon>
    </lineage>
</organism>
<keyword evidence="5" id="KW-0418">Kinase</keyword>
<dbReference type="GO" id="GO:0000155">
    <property type="term" value="F:phosphorelay sensor kinase activity"/>
    <property type="evidence" value="ECO:0007669"/>
    <property type="project" value="InterPro"/>
</dbReference>
<dbReference type="Proteomes" id="UP000586918">
    <property type="component" value="Unassembled WGS sequence"/>
</dbReference>
<dbReference type="RefSeq" id="WP_169414341.1">
    <property type="nucleotide sequence ID" value="NZ_JAAXKZ010000076.1"/>
</dbReference>
<keyword evidence="4 10" id="KW-0812">Transmembrane</keyword>
<evidence type="ECO:0000256" key="9">
    <source>
        <dbReference type="SAM" id="MobiDB-lite"/>
    </source>
</evidence>
<dbReference type="Pfam" id="PF07730">
    <property type="entry name" value="HisKA_3"/>
    <property type="match status" value="1"/>
</dbReference>